<keyword evidence="3" id="KW-1185">Reference proteome</keyword>
<comment type="caution">
    <text evidence="2">The sequence shown here is derived from an EMBL/GenBank/DDBJ whole genome shotgun (WGS) entry which is preliminary data.</text>
</comment>
<dbReference type="PROSITE" id="PS51257">
    <property type="entry name" value="PROKAR_LIPOPROTEIN"/>
    <property type="match status" value="1"/>
</dbReference>
<evidence type="ECO:0000313" key="3">
    <source>
        <dbReference type="Proteomes" id="UP001156882"/>
    </source>
</evidence>
<gene>
    <name evidence="2" type="ORF">GCM10007874_40990</name>
</gene>
<keyword evidence="1" id="KW-0732">Signal</keyword>
<name>A0ABQ6CN69_9HYPH</name>
<evidence type="ECO:0000256" key="1">
    <source>
        <dbReference type="SAM" id="SignalP"/>
    </source>
</evidence>
<organism evidence="2 3">
    <name type="scientific">Labrys miyagiensis</name>
    <dbReference type="NCBI Taxonomy" id="346912"/>
    <lineage>
        <taxon>Bacteria</taxon>
        <taxon>Pseudomonadati</taxon>
        <taxon>Pseudomonadota</taxon>
        <taxon>Alphaproteobacteria</taxon>
        <taxon>Hyphomicrobiales</taxon>
        <taxon>Xanthobacteraceae</taxon>
        <taxon>Labrys</taxon>
    </lineage>
</organism>
<dbReference type="Proteomes" id="UP001156882">
    <property type="component" value="Unassembled WGS sequence"/>
</dbReference>
<dbReference type="EMBL" id="BSPC01000043">
    <property type="protein sequence ID" value="GLS21082.1"/>
    <property type="molecule type" value="Genomic_DNA"/>
</dbReference>
<dbReference type="RefSeq" id="WP_284314146.1">
    <property type="nucleotide sequence ID" value="NZ_BSPC01000043.1"/>
</dbReference>
<reference evidence="3" key="1">
    <citation type="journal article" date="2019" name="Int. J. Syst. Evol. Microbiol.">
        <title>The Global Catalogue of Microorganisms (GCM) 10K type strain sequencing project: providing services to taxonomists for standard genome sequencing and annotation.</title>
        <authorList>
            <consortium name="The Broad Institute Genomics Platform"/>
            <consortium name="The Broad Institute Genome Sequencing Center for Infectious Disease"/>
            <person name="Wu L."/>
            <person name="Ma J."/>
        </authorList>
    </citation>
    <scope>NUCLEOTIDE SEQUENCE [LARGE SCALE GENOMIC DNA]</scope>
    <source>
        <strain evidence="3">NBRC 101365</strain>
    </source>
</reference>
<accession>A0ABQ6CN69</accession>
<proteinExistence type="predicted"/>
<feature type="chain" id="PRO_5046342060" evidence="1">
    <location>
        <begin position="22"/>
        <end position="193"/>
    </location>
</feature>
<protein>
    <submittedName>
        <fullName evidence="2">Uncharacterized protein</fullName>
    </submittedName>
</protein>
<sequence length="193" mass="21028">MPKRIALILALLITAGMTACAPHPQITSETVVIAGLGPVEVERIDVTVAAVNPGNRTVIVEQGAYKWLVDVPPIFGDLHQIRAGDRLQIRRADGAVLNMRRARRGERPGVAYTETVSEPRFQNLPDKYVAHSVTLTAKFESFDPSSGIVHYVGPAGYNSLRVMDPAIQADLGTLRKGDMVSLTFGEAYHILKE</sequence>
<feature type="signal peptide" evidence="1">
    <location>
        <begin position="1"/>
        <end position="21"/>
    </location>
</feature>
<evidence type="ECO:0000313" key="2">
    <source>
        <dbReference type="EMBL" id="GLS21082.1"/>
    </source>
</evidence>